<evidence type="ECO:0000313" key="2">
    <source>
        <dbReference type="Proteomes" id="UP000094652"/>
    </source>
</evidence>
<accession>A0A1D7XL10</accession>
<dbReference type="Proteomes" id="UP000094652">
    <property type="component" value="Chromosome"/>
</dbReference>
<dbReference type="KEGG" id="ctae:BGI42_09925"/>
<dbReference type="AlphaFoldDB" id="A0A1D7XL10"/>
<sequence>MEWQRVENSFILTIDNIKNINKSNNFKTCSNICDLNYSLDFSLDDITNISYDLSISKLSSPISFYDKSITSSNTSKYINNLKILISLRIEYKINSGIKIRNLYSSIGNFIVSDNINSNINICPKLMCLWKSNYNDLFLTMIYELVENTF</sequence>
<protein>
    <submittedName>
        <fullName evidence="1">Uncharacterized protein</fullName>
    </submittedName>
</protein>
<organism evidence="1 2">
    <name type="scientific">Clostridium taeniosporum</name>
    <dbReference type="NCBI Taxonomy" id="394958"/>
    <lineage>
        <taxon>Bacteria</taxon>
        <taxon>Bacillati</taxon>
        <taxon>Bacillota</taxon>
        <taxon>Clostridia</taxon>
        <taxon>Eubacteriales</taxon>
        <taxon>Clostridiaceae</taxon>
        <taxon>Clostridium</taxon>
    </lineage>
</organism>
<evidence type="ECO:0000313" key="1">
    <source>
        <dbReference type="EMBL" id="AOR24028.1"/>
    </source>
</evidence>
<keyword evidence="2" id="KW-1185">Reference proteome</keyword>
<name>A0A1D7XL10_9CLOT</name>
<proteinExistence type="predicted"/>
<dbReference type="EMBL" id="CP017253">
    <property type="protein sequence ID" value="AOR24028.1"/>
    <property type="molecule type" value="Genomic_DNA"/>
</dbReference>
<reference evidence="2" key="1">
    <citation type="submission" date="2016-09" db="EMBL/GenBank/DDBJ databases">
        <title>Genomics of Clostridium taeniosporum, an organism which forms endospores with ribbon-like appendages.</title>
        <authorList>
            <person name="Walker J.R."/>
        </authorList>
    </citation>
    <scope>NUCLEOTIDE SEQUENCE [LARGE SCALE GENOMIC DNA]</scope>
    <source>
        <strain evidence="2">1/k</strain>
    </source>
</reference>
<dbReference type="RefSeq" id="WP_069680167.1">
    <property type="nucleotide sequence ID" value="NZ_CP017253.2"/>
</dbReference>
<dbReference type="STRING" id="394958.BGI42_09925"/>
<gene>
    <name evidence="1" type="ORF">BGI42_09925</name>
</gene>